<feature type="transmembrane region" description="Helical" evidence="5">
    <location>
        <begin position="288"/>
        <end position="310"/>
    </location>
</feature>
<dbReference type="Proteomes" id="UP000236290">
    <property type="component" value="Unassembled WGS sequence"/>
</dbReference>
<proteinExistence type="predicted"/>
<keyword evidence="3 5" id="KW-1133">Transmembrane helix</keyword>
<dbReference type="SUPFAM" id="SSF103473">
    <property type="entry name" value="MFS general substrate transporter"/>
    <property type="match status" value="1"/>
</dbReference>
<dbReference type="Gene3D" id="1.20.1720.10">
    <property type="entry name" value="Multidrug resistance protein D"/>
    <property type="match status" value="1"/>
</dbReference>
<feature type="transmembrane region" description="Helical" evidence="5">
    <location>
        <begin position="353"/>
        <end position="372"/>
    </location>
</feature>
<feature type="transmembrane region" description="Helical" evidence="5">
    <location>
        <begin position="102"/>
        <end position="121"/>
    </location>
</feature>
<feature type="transmembrane region" description="Helical" evidence="5">
    <location>
        <begin position="378"/>
        <end position="403"/>
    </location>
</feature>
<evidence type="ECO:0000313" key="8">
    <source>
        <dbReference type="Proteomes" id="UP000236290"/>
    </source>
</evidence>
<feature type="transmembrane region" description="Helical" evidence="5">
    <location>
        <begin position="455"/>
        <end position="475"/>
    </location>
</feature>
<sequence length="484" mass="51825">MKQGPIARSSSIEQPNAEQGVPLSSLRAIFIAAVLIFTQLVQIAPFGAGVAAAASIGHTLNVSESQSAWIAASYPLTQGAFVLAGGRVGAVYGHKHTFSVASLWWVIWTLISGFAPNIIALSCFRGLAGVGGAFMVQNAIALIGITFPPGEIRNMTIGLFGAMAPVGSSLGNFLGALFVQLTKWEYLFFCLAIVGTVVFTAAWIFLPAEDQPLDPKGSIYYIGAYLNIGNLVLFNFVWNQAPAVGWATPYEYALLMVAVLHFAGFALWEKQYAKQPIMPLDIWAAPSFFSLLVVTLFCFMSTGISIWYFSIWMQTARYWSPLLTSAGFVPLGIMGAVGSVAAAWLIPRLAAQYILAIGATCMTVSCILFATMPAEQLYWAQAFPAMICLAFCPDFVFTAAQIITSNSVRREHQGIAGSLIGTLLTYGMSTGLGFAGTVEMKVNNHGVDIVKGYQGAFYLAIGLAGTSLVLDLAFVRMPKDTRGA</sequence>
<dbReference type="Gene3D" id="1.20.1250.20">
    <property type="entry name" value="MFS general substrate transporter like domains"/>
    <property type="match status" value="1"/>
</dbReference>
<feature type="domain" description="Major facilitator superfamily (MFS) profile" evidence="6">
    <location>
        <begin position="28"/>
        <end position="479"/>
    </location>
</feature>
<feature type="transmembrane region" description="Helical" evidence="5">
    <location>
        <begin position="250"/>
        <end position="268"/>
    </location>
</feature>
<feature type="transmembrane region" description="Helical" evidence="5">
    <location>
        <begin position="68"/>
        <end position="90"/>
    </location>
</feature>
<comment type="caution">
    <text evidence="7">The sequence shown here is derived from an EMBL/GenBank/DDBJ whole genome shotgun (WGS) entry which is preliminary data.</text>
</comment>
<dbReference type="Pfam" id="PF07690">
    <property type="entry name" value="MFS_1"/>
    <property type="match status" value="1"/>
</dbReference>
<dbReference type="InterPro" id="IPR011701">
    <property type="entry name" value="MFS"/>
</dbReference>
<feature type="transmembrane region" description="Helical" evidence="5">
    <location>
        <begin position="322"/>
        <end position="346"/>
    </location>
</feature>
<evidence type="ECO:0000256" key="3">
    <source>
        <dbReference type="ARBA" id="ARBA00022989"/>
    </source>
</evidence>
<protein>
    <recommendedName>
        <fullName evidence="6">Major facilitator superfamily (MFS) profile domain-containing protein</fullName>
    </recommendedName>
</protein>
<dbReference type="GO" id="GO:0016020">
    <property type="term" value="C:membrane"/>
    <property type="evidence" value="ECO:0007669"/>
    <property type="project" value="UniProtKB-SubCell"/>
</dbReference>
<feature type="transmembrane region" description="Helical" evidence="5">
    <location>
        <begin position="415"/>
        <end position="435"/>
    </location>
</feature>
<dbReference type="PANTHER" id="PTHR42718:SF41">
    <property type="entry name" value="MFS TRANSPORTER OF UNKOWN SPECIFICITY (AFU_ORTHOLOGUE AFUA_5G09940)-RELATED"/>
    <property type="match status" value="1"/>
</dbReference>
<evidence type="ECO:0000313" key="7">
    <source>
        <dbReference type="EMBL" id="PNP58937.1"/>
    </source>
</evidence>
<reference evidence="7 8" key="1">
    <citation type="submission" date="2017-02" db="EMBL/GenBank/DDBJ databases">
        <title>Genomes of Trichoderma spp. with biocontrol activity.</title>
        <authorList>
            <person name="Gardiner D."/>
            <person name="Kazan K."/>
            <person name="Vos C."/>
            <person name="Harvey P."/>
        </authorList>
    </citation>
    <scope>NUCLEOTIDE SEQUENCE [LARGE SCALE GENOMIC DNA]</scope>
    <source>
        <strain evidence="7 8">Tr1</strain>
    </source>
</reference>
<dbReference type="GO" id="GO:0022857">
    <property type="term" value="F:transmembrane transporter activity"/>
    <property type="evidence" value="ECO:0007669"/>
    <property type="project" value="InterPro"/>
</dbReference>
<gene>
    <name evidence="7" type="ORF">THARTR1_01185</name>
</gene>
<keyword evidence="2 5" id="KW-0812">Transmembrane</keyword>
<feature type="transmembrane region" description="Helical" evidence="5">
    <location>
        <begin position="186"/>
        <end position="206"/>
    </location>
</feature>
<feature type="transmembrane region" description="Helical" evidence="5">
    <location>
        <begin position="29"/>
        <end position="56"/>
    </location>
</feature>
<evidence type="ECO:0000256" key="5">
    <source>
        <dbReference type="SAM" id="Phobius"/>
    </source>
</evidence>
<dbReference type="AlphaFoldDB" id="A0A2K0UMC1"/>
<dbReference type="PROSITE" id="PS50850">
    <property type="entry name" value="MFS"/>
    <property type="match status" value="1"/>
</dbReference>
<evidence type="ECO:0000256" key="2">
    <source>
        <dbReference type="ARBA" id="ARBA00022692"/>
    </source>
</evidence>
<dbReference type="CDD" id="cd17476">
    <property type="entry name" value="MFS_Amf1_MDR_like"/>
    <property type="match status" value="1"/>
</dbReference>
<feature type="transmembrane region" description="Helical" evidence="5">
    <location>
        <begin position="127"/>
        <end position="147"/>
    </location>
</feature>
<dbReference type="InterPro" id="IPR020846">
    <property type="entry name" value="MFS_dom"/>
</dbReference>
<keyword evidence="4 5" id="KW-0472">Membrane</keyword>
<dbReference type="PANTHER" id="PTHR42718">
    <property type="entry name" value="MAJOR FACILITATOR SUPERFAMILY MULTIDRUG TRANSPORTER MFSC"/>
    <property type="match status" value="1"/>
</dbReference>
<dbReference type="InterPro" id="IPR036259">
    <property type="entry name" value="MFS_trans_sf"/>
</dbReference>
<dbReference type="EMBL" id="MTYI01000016">
    <property type="protein sequence ID" value="PNP58937.1"/>
    <property type="molecule type" value="Genomic_DNA"/>
</dbReference>
<feature type="transmembrane region" description="Helical" evidence="5">
    <location>
        <begin position="159"/>
        <end position="180"/>
    </location>
</feature>
<feature type="transmembrane region" description="Helical" evidence="5">
    <location>
        <begin position="218"/>
        <end position="238"/>
    </location>
</feature>
<evidence type="ECO:0000256" key="4">
    <source>
        <dbReference type="ARBA" id="ARBA00023136"/>
    </source>
</evidence>
<evidence type="ECO:0000259" key="6">
    <source>
        <dbReference type="PROSITE" id="PS50850"/>
    </source>
</evidence>
<comment type="subcellular location">
    <subcellularLocation>
        <location evidence="1">Membrane</location>
        <topology evidence="1">Multi-pass membrane protein</topology>
    </subcellularLocation>
</comment>
<name>A0A2K0UMC1_TRIHA</name>
<organism evidence="7 8">
    <name type="scientific">Trichoderma harzianum</name>
    <name type="common">Hypocrea lixii</name>
    <dbReference type="NCBI Taxonomy" id="5544"/>
    <lineage>
        <taxon>Eukaryota</taxon>
        <taxon>Fungi</taxon>
        <taxon>Dikarya</taxon>
        <taxon>Ascomycota</taxon>
        <taxon>Pezizomycotina</taxon>
        <taxon>Sordariomycetes</taxon>
        <taxon>Hypocreomycetidae</taxon>
        <taxon>Hypocreales</taxon>
        <taxon>Hypocreaceae</taxon>
        <taxon>Trichoderma</taxon>
    </lineage>
</organism>
<evidence type="ECO:0000256" key="1">
    <source>
        <dbReference type="ARBA" id="ARBA00004141"/>
    </source>
</evidence>
<dbReference type="OrthoDB" id="440755at2759"/>
<accession>A0A2K0UMC1</accession>